<name>A0A2M8VZW7_9RHOB</name>
<dbReference type="RefSeq" id="WP_100369843.1">
    <property type="nucleotide sequence ID" value="NZ_PGTY01000006.1"/>
</dbReference>
<dbReference type="Proteomes" id="UP000228531">
    <property type="component" value="Unassembled WGS sequence"/>
</dbReference>
<accession>A0A2M8VZW7</accession>
<keyword evidence="2" id="KW-1185">Reference proteome</keyword>
<proteinExistence type="predicted"/>
<comment type="caution">
    <text evidence="1">The sequence shown here is derived from an EMBL/GenBank/DDBJ whole genome shotgun (WGS) entry which is preliminary data.</text>
</comment>
<evidence type="ECO:0000313" key="1">
    <source>
        <dbReference type="EMBL" id="PJI84222.1"/>
    </source>
</evidence>
<organism evidence="1 2">
    <name type="scientific">Yoonia maricola</name>
    <dbReference type="NCBI Taxonomy" id="420999"/>
    <lineage>
        <taxon>Bacteria</taxon>
        <taxon>Pseudomonadati</taxon>
        <taxon>Pseudomonadota</taxon>
        <taxon>Alphaproteobacteria</taxon>
        <taxon>Rhodobacterales</taxon>
        <taxon>Paracoccaceae</taxon>
        <taxon>Yoonia</taxon>
    </lineage>
</organism>
<dbReference type="EMBL" id="PGTY01000006">
    <property type="protein sequence ID" value="PJI84222.1"/>
    <property type="molecule type" value="Genomic_DNA"/>
</dbReference>
<gene>
    <name evidence="1" type="ORF">BC777_3904</name>
</gene>
<reference evidence="1 2" key="1">
    <citation type="submission" date="2017-11" db="EMBL/GenBank/DDBJ databases">
        <title>Genomic Encyclopedia of Archaeal and Bacterial Type Strains, Phase II (KMG-II): From Individual Species to Whole Genera.</title>
        <authorList>
            <person name="Goeker M."/>
        </authorList>
    </citation>
    <scope>NUCLEOTIDE SEQUENCE [LARGE SCALE GENOMIC DNA]</scope>
    <source>
        <strain evidence="1 2">DSM 29128</strain>
    </source>
</reference>
<dbReference type="OrthoDB" id="6464972at2"/>
<protein>
    <submittedName>
        <fullName evidence="1">Uncharacterized protein</fullName>
    </submittedName>
</protein>
<sequence>MAEYNEGNLRESLSLWDGYPHDDASFFERRLRRIDRALSGGSDYGPLSAHSRFGKSLGLGFLCRFGYHIMASQTVENASLDASQRVVFLGQAAEFQEFSTLEQYVTPSLEYYGETLLQLMATSRADLLAATEEIALSVLRSGRYAPPEGTTGYFTQPSKIGVFALEMLAQARGETIDWESFHVPPDRFWLDVARIGLNEPDPAKAAEWAQELCEAHMRTLATDVENGTMGSSTGHEIRREAHFLWPITTVAFLRMRAGLGHRTDPVDHPLMRTSFQVLHDWQVPAGSWPGAPWWAEVLNKTQTIAPGLAPQIGLIR</sequence>
<dbReference type="AlphaFoldDB" id="A0A2M8VZW7"/>
<evidence type="ECO:0000313" key="2">
    <source>
        <dbReference type="Proteomes" id="UP000228531"/>
    </source>
</evidence>